<dbReference type="AlphaFoldDB" id="A0A1G6ZRQ1"/>
<evidence type="ECO:0000256" key="1">
    <source>
        <dbReference type="ARBA" id="ARBA00004651"/>
    </source>
</evidence>
<keyword evidence="2" id="KW-1003">Cell membrane</keyword>
<feature type="transmembrane region" description="Helical" evidence="6">
    <location>
        <begin position="12"/>
        <end position="31"/>
    </location>
</feature>
<dbReference type="STRING" id="168276.SAMN05444580_109109"/>
<feature type="domain" description="Cardiolipin synthase N-terminal" evidence="7">
    <location>
        <begin position="25"/>
        <end position="67"/>
    </location>
</feature>
<dbReference type="EMBL" id="FNAB01000009">
    <property type="protein sequence ID" value="SDE05210.1"/>
    <property type="molecule type" value="Genomic_DNA"/>
</dbReference>
<evidence type="ECO:0000313" key="9">
    <source>
        <dbReference type="Proteomes" id="UP000199417"/>
    </source>
</evidence>
<evidence type="ECO:0000259" key="7">
    <source>
        <dbReference type="Pfam" id="PF13396"/>
    </source>
</evidence>
<feature type="transmembrane region" description="Helical" evidence="6">
    <location>
        <begin position="47"/>
        <end position="65"/>
    </location>
</feature>
<keyword evidence="3 6" id="KW-0812">Transmembrane</keyword>
<organism evidence="8 9">
    <name type="scientific">Rhodococcus tukisamuensis</name>
    <dbReference type="NCBI Taxonomy" id="168276"/>
    <lineage>
        <taxon>Bacteria</taxon>
        <taxon>Bacillati</taxon>
        <taxon>Actinomycetota</taxon>
        <taxon>Actinomycetes</taxon>
        <taxon>Mycobacteriales</taxon>
        <taxon>Nocardiaceae</taxon>
        <taxon>Rhodococcus</taxon>
    </lineage>
</organism>
<evidence type="ECO:0000313" key="8">
    <source>
        <dbReference type="EMBL" id="SDE05210.1"/>
    </source>
</evidence>
<dbReference type="Pfam" id="PF13396">
    <property type="entry name" value="PLDc_N"/>
    <property type="match status" value="1"/>
</dbReference>
<evidence type="ECO:0000256" key="4">
    <source>
        <dbReference type="ARBA" id="ARBA00022989"/>
    </source>
</evidence>
<proteinExistence type="predicted"/>
<gene>
    <name evidence="8" type="ORF">SAMN05444580_109109</name>
</gene>
<evidence type="ECO:0000256" key="2">
    <source>
        <dbReference type="ARBA" id="ARBA00022475"/>
    </source>
</evidence>
<dbReference type="RefSeq" id="WP_072842842.1">
    <property type="nucleotide sequence ID" value="NZ_FNAB01000009.1"/>
</dbReference>
<comment type="subcellular location">
    <subcellularLocation>
        <location evidence="1">Cell membrane</location>
        <topology evidence="1">Multi-pass membrane protein</topology>
    </subcellularLocation>
</comment>
<sequence length="70" mass="7776">MNRKKTLDPRYRVPVIVVGVVQVALTAAALLDLRHRGPDEIRGSRKAWAAASFVNFVGPIAYFALGRRRS</sequence>
<evidence type="ECO:0000256" key="6">
    <source>
        <dbReference type="SAM" id="Phobius"/>
    </source>
</evidence>
<protein>
    <submittedName>
        <fullName evidence="8">Phospholipase_D-nuclease N-terminal</fullName>
    </submittedName>
</protein>
<evidence type="ECO:0000256" key="5">
    <source>
        <dbReference type="ARBA" id="ARBA00023136"/>
    </source>
</evidence>
<accession>A0A1G6ZRQ1</accession>
<dbReference type="Proteomes" id="UP000199417">
    <property type="component" value="Unassembled WGS sequence"/>
</dbReference>
<keyword evidence="4 6" id="KW-1133">Transmembrane helix</keyword>
<evidence type="ECO:0000256" key="3">
    <source>
        <dbReference type="ARBA" id="ARBA00022692"/>
    </source>
</evidence>
<reference evidence="8 9" key="1">
    <citation type="submission" date="2016-10" db="EMBL/GenBank/DDBJ databases">
        <authorList>
            <person name="de Groot N.N."/>
        </authorList>
    </citation>
    <scope>NUCLEOTIDE SEQUENCE [LARGE SCALE GENOMIC DNA]</scope>
    <source>
        <strain evidence="8 9">JCM 11308</strain>
    </source>
</reference>
<dbReference type="InterPro" id="IPR027379">
    <property type="entry name" value="CLS_N"/>
</dbReference>
<keyword evidence="5 6" id="KW-0472">Membrane</keyword>
<keyword evidence="9" id="KW-1185">Reference proteome</keyword>
<name>A0A1G6ZRQ1_9NOCA</name>